<accession>A0A1H0N8V6</accession>
<organism evidence="1 2">
    <name type="scientific">Actinopolyspora xinjiangensis</name>
    <dbReference type="NCBI Taxonomy" id="405564"/>
    <lineage>
        <taxon>Bacteria</taxon>
        <taxon>Bacillati</taxon>
        <taxon>Actinomycetota</taxon>
        <taxon>Actinomycetes</taxon>
        <taxon>Actinopolysporales</taxon>
        <taxon>Actinopolysporaceae</taxon>
        <taxon>Actinopolyspora</taxon>
    </lineage>
</organism>
<proteinExistence type="predicted"/>
<dbReference type="AlphaFoldDB" id="A0A1H0N8V6"/>
<dbReference type="OrthoDB" id="7107936at2"/>
<dbReference type="Proteomes" id="UP000199497">
    <property type="component" value="Unassembled WGS sequence"/>
</dbReference>
<gene>
    <name evidence="1" type="ORF">SAMN04487905_10140</name>
</gene>
<evidence type="ECO:0000313" key="2">
    <source>
        <dbReference type="Proteomes" id="UP000199497"/>
    </source>
</evidence>
<dbReference type="InterPro" id="IPR010985">
    <property type="entry name" value="Ribbon_hlx_hlx"/>
</dbReference>
<name>A0A1H0N8V6_9ACTN</name>
<evidence type="ECO:0008006" key="3">
    <source>
        <dbReference type="Google" id="ProtNLM"/>
    </source>
</evidence>
<dbReference type="EMBL" id="FNJR01000001">
    <property type="protein sequence ID" value="SDO89088.1"/>
    <property type="molecule type" value="Genomic_DNA"/>
</dbReference>
<keyword evidence="2" id="KW-1185">Reference proteome</keyword>
<evidence type="ECO:0000313" key="1">
    <source>
        <dbReference type="EMBL" id="SDO89088.1"/>
    </source>
</evidence>
<dbReference type="SUPFAM" id="SSF47598">
    <property type="entry name" value="Ribbon-helix-helix"/>
    <property type="match status" value="1"/>
</dbReference>
<dbReference type="STRING" id="405564.SAMN04487905_10140"/>
<dbReference type="RefSeq" id="WP_092595968.1">
    <property type="nucleotide sequence ID" value="NZ_FNJR01000001.1"/>
</dbReference>
<protein>
    <recommendedName>
        <fullName evidence="3">Antitoxin</fullName>
    </recommendedName>
</protein>
<reference evidence="2" key="1">
    <citation type="submission" date="2016-10" db="EMBL/GenBank/DDBJ databases">
        <authorList>
            <person name="Varghese N."/>
            <person name="Submissions S."/>
        </authorList>
    </citation>
    <scope>NUCLEOTIDE SEQUENCE [LARGE SCALE GENOMIC DNA]</scope>
    <source>
        <strain evidence="2">DSM 46732</strain>
    </source>
</reference>
<dbReference type="GO" id="GO:0006355">
    <property type="term" value="P:regulation of DNA-templated transcription"/>
    <property type="evidence" value="ECO:0007669"/>
    <property type="project" value="InterPro"/>
</dbReference>
<sequence length="78" mass="8578">MTTVIVRDVPEEVRVLLAEAARRGGQSLQNYLLRVFEREARFARNIELTELQPVGGGPLSMDEIVEAVCEARGEAPGP</sequence>